<dbReference type="RefSeq" id="WP_154764329.1">
    <property type="nucleotide sequence ID" value="NZ_WMBT01000003.1"/>
</dbReference>
<dbReference type="PANTHER" id="PTHR30151:SF0">
    <property type="entry name" value="ABC TRANSPORTER PERMEASE PROTEIN MJ0413-RELATED"/>
    <property type="match status" value="1"/>
</dbReference>
<dbReference type="PANTHER" id="PTHR30151">
    <property type="entry name" value="ALKANE SULFONATE ABC TRANSPORTER-RELATED, MEMBRANE SUBUNIT"/>
    <property type="match status" value="1"/>
</dbReference>
<evidence type="ECO:0000313" key="10">
    <source>
        <dbReference type="Proteomes" id="UP000481417"/>
    </source>
</evidence>
<feature type="transmembrane region" description="Helical" evidence="7">
    <location>
        <begin position="110"/>
        <end position="132"/>
    </location>
</feature>
<dbReference type="InterPro" id="IPR035906">
    <property type="entry name" value="MetI-like_sf"/>
</dbReference>
<dbReference type="EMBL" id="WMBT01000003">
    <property type="protein sequence ID" value="MTE00275.1"/>
    <property type="molecule type" value="Genomic_DNA"/>
</dbReference>
<dbReference type="CDD" id="cd06261">
    <property type="entry name" value="TM_PBP2"/>
    <property type="match status" value="1"/>
</dbReference>
<keyword evidence="5 7" id="KW-1133">Transmembrane helix</keyword>
<dbReference type="AlphaFoldDB" id="A0A6L6HQG1"/>
<feature type="transmembrane region" description="Helical" evidence="7">
    <location>
        <begin position="237"/>
        <end position="255"/>
    </location>
</feature>
<sequence>MRWINRRPRRGAEMLLLCLPFAALVAAYLIGSAIRLDANPADKLLPSPAQLWAGIQRIALMPDPRTGEWLLWSDTAASLMRLAAGLGIATVIALLLGMAVGLLPYLRASLGAFVAFLSMVPPLALLPILFITLGLGEAAKICLIVIGVAPIMTRDLALRVHEIPREMIVKAETLSASTWLIALRVVLPQVLPRLLTSLRLQLGPAFLFLIAAEAISADAGLGYRIFLVRRYLAMDVIFPYVAWITLLAVLADIAIDRLRSRVFPWSDLERGA</sequence>
<feature type="transmembrane region" description="Helical" evidence="7">
    <location>
        <begin position="202"/>
        <end position="225"/>
    </location>
</feature>
<dbReference type="PROSITE" id="PS50928">
    <property type="entry name" value="ABC_TM1"/>
    <property type="match status" value="1"/>
</dbReference>
<keyword evidence="4 7" id="KW-0812">Transmembrane</keyword>
<keyword evidence="10" id="KW-1185">Reference proteome</keyword>
<comment type="similarity">
    <text evidence="7">Belongs to the binding-protein-dependent transport system permease family.</text>
</comment>
<protein>
    <submittedName>
        <fullName evidence="9">ABC transporter permease subunit</fullName>
    </submittedName>
</protein>
<accession>A0A6L6HQG1</accession>
<keyword evidence="6 7" id="KW-0472">Membrane</keyword>
<proteinExistence type="inferred from homology"/>
<name>A0A6L6HQG1_9RHOB</name>
<reference evidence="9 10" key="1">
    <citation type="submission" date="2019-11" db="EMBL/GenBank/DDBJ databases">
        <authorList>
            <person name="Lang L."/>
        </authorList>
    </citation>
    <scope>NUCLEOTIDE SEQUENCE [LARGE SCALE GENOMIC DNA]</scope>
    <source>
        <strain evidence="9 10">YIM 132242</strain>
    </source>
</reference>
<comment type="subcellular location">
    <subcellularLocation>
        <location evidence="1 7">Cell membrane</location>
        <topology evidence="1 7">Multi-pass membrane protein</topology>
    </subcellularLocation>
</comment>
<evidence type="ECO:0000256" key="5">
    <source>
        <dbReference type="ARBA" id="ARBA00022989"/>
    </source>
</evidence>
<evidence type="ECO:0000256" key="1">
    <source>
        <dbReference type="ARBA" id="ARBA00004651"/>
    </source>
</evidence>
<evidence type="ECO:0000256" key="7">
    <source>
        <dbReference type="RuleBase" id="RU363032"/>
    </source>
</evidence>
<dbReference type="SUPFAM" id="SSF161098">
    <property type="entry name" value="MetI-like"/>
    <property type="match status" value="1"/>
</dbReference>
<dbReference type="GO" id="GO:0005886">
    <property type="term" value="C:plasma membrane"/>
    <property type="evidence" value="ECO:0007669"/>
    <property type="project" value="UniProtKB-SubCell"/>
</dbReference>
<dbReference type="InterPro" id="IPR000515">
    <property type="entry name" value="MetI-like"/>
</dbReference>
<dbReference type="Pfam" id="PF00528">
    <property type="entry name" value="BPD_transp_1"/>
    <property type="match status" value="1"/>
</dbReference>
<evidence type="ECO:0000313" key="9">
    <source>
        <dbReference type="EMBL" id="MTE00275.1"/>
    </source>
</evidence>
<feature type="domain" description="ABC transmembrane type-1" evidence="8">
    <location>
        <begin position="79"/>
        <end position="259"/>
    </location>
</feature>
<organism evidence="9 10">
    <name type="scientific">Paracoccus lichenicola</name>
    <dbReference type="NCBI Taxonomy" id="2665644"/>
    <lineage>
        <taxon>Bacteria</taxon>
        <taxon>Pseudomonadati</taxon>
        <taxon>Pseudomonadota</taxon>
        <taxon>Alphaproteobacteria</taxon>
        <taxon>Rhodobacterales</taxon>
        <taxon>Paracoccaceae</taxon>
        <taxon>Paracoccus</taxon>
    </lineage>
</organism>
<evidence type="ECO:0000256" key="6">
    <source>
        <dbReference type="ARBA" id="ARBA00023136"/>
    </source>
</evidence>
<evidence type="ECO:0000256" key="4">
    <source>
        <dbReference type="ARBA" id="ARBA00022692"/>
    </source>
</evidence>
<dbReference type="GO" id="GO:0055085">
    <property type="term" value="P:transmembrane transport"/>
    <property type="evidence" value="ECO:0007669"/>
    <property type="project" value="InterPro"/>
</dbReference>
<keyword evidence="2 7" id="KW-0813">Transport</keyword>
<gene>
    <name evidence="9" type="ORF">GIY56_08245</name>
</gene>
<dbReference type="Proteomes" id="UP000481417">
    <property type="component" value="Unassembled WGS sequence"/>
</dbReference>
<evidence type="ECO:0000256" key="2">
    <source>
        <dbReference type="ARBA" id="ARBA00022448"/>
    </source>
</evidence>
<keyword evidence="3" id="KW-1003">Cell membrane</keyword>
<feature type="transmembrane region" description="Helical" evidence="7">
    <location>
        <begin position="79"/>
        <end position="103"/>
    </location>
</feature>
<evidence type="ECO:0000259" key="8">
    <source>
        <dbReference type="PROSITE" id="PS50928"/>
    </source>
</evidence>
<comment type="caution">
    <text evidence="9">The sequence shown here is derived from an EMBL/GenBank/DDBJ whole genome shotgun (WGS) entry which is preliminary data.</text>
</comment>
<dbReference type="Gene3D" id="1.10.3720.10">
    <property type="entry name" value="MetI-like"/>
    <property type="match status" value="1"/>
</dbReference>
<evidence type="ECO:0000256" key="3">
    <source>
        <dbReference type="ARBA" id="ARBA00022475"/>
    </source>
</evidence>